<evidence type="ECO:0000313" key="12">
    <source>
        <dbReference type="Proteomes" id="UP000275408"/>
    </source>
</evidence>
<evidence type="ECO:0000256" key="6">
    <source>
        <dbReference type="ARBA" id="ARBA00038425"/>
    </source>
</evidence>
<evidence type="ECO:0000256" key="1">
    <source>
        <dbReference type="ARBA" id="ARBA00004123"/>
    </source>
</evidence>
<feature type="DNA-binding region" description="Homeobox" evidence="7">
    <location>
        <begin position="126"/>
        <end position="185"/>
    </location>
</feature>
<dbReference type="GO" id="GO:0048598">
    <property type="term" value="P:embryonic morphogenesis"/>
    <property type="evidence" value="ECO:0007669"/>
    <property type="project" value="TreeGrafter"/>
</dbReference>
<evidence type="ECO:0000256" key="4">
    <source>
        <dbReference type="ARBA" id="ARBA00023155"/>
    </source>
</evidence>
<dbReference type="PANTHER" id="PTHR24338">
    <property type="entry name" value="HOMEOBOX PROTEIN MSX"/>
    <property type="match status" value="1"/>
</dbReference>
<reference evidence="11 12" key="1">
    <citation type="journal article" date="2018" name="Sci. Rep.">
        <title>Comparative analysis of the Pocillopora damicornis genome highlights role of immune system in coral evolution.</title>
        <authorList>
            <person name="Cunning R."/>
            <person name="Bay R.A."/>
            <person name="Gillette P."/>
            <person name="Baker A.C."/>
            <person name="Traylor-Knowles N."/>
        </authorList>
    </citation>
    <scope>NUCLEOTIDE SEQUENCE [LARGE SCALE GENOMIC DNA]</scope>
    <source>
        <strain evidence="11">RSMAS</strain>
        <tissue evidence="11">Whole animal</tissue>
    </source>
</reference>
<dbReference type="GO" id="GO:0005634">
    <property type="term" value="C:nucleus"/>
    <property type="evidence" value="ECO:0007669"/>
    <property type="project" value="UniProtKB-SubCell"/>
</dbReference>
<evidence type="ECO:0000256" key="7">
    <source>
        <dbReference type="PROSITE-ProRule" id="PRU00108"/>
    </source>
</evidence>
<dbReference type="Gene3D" id="1.10.10.60">
    <property type="entry name" value="Homeodomain-like"/>
    <property type="match status" value="1"/>
</dbReference>
<comment type="subcellular location">
    <subcellularLocation>
        <location evidence="1 7 8">Nucleus</location>
    </subcellularLocation>
</comment>
<dbReference type="OrthoDB" id="1867783at2759"/>
<dbReference type="PROSITE" id="PS00027">
    <property type="entry name" value="HOMEOBOX_1"/>
    <property type="match status" value="1"/>
</dbReference>
<dbReference type="Pfam" id="PF00046">
    <property type="entry name" value="Homeodomain"/>
    <property type="match status" value="1"/>
</dbReference>
<dbReference type="EMBL" id="RCHS01001075">
    <property type="protein sequence ID" value="RMX55331.1"/>
    <property type="molecule type" value="Genomic_DNA"/>
</dbReference>
<evidence type="ECO:0000256" key="3">
    <source>
        <dbReference type="ARBA" id="ARBA00023125"/>
    </source>
</evidence>
<feature type="domain" description="Homeobox" evidence="10">
    <location>
        <begin position="124"/>
        <end position="184"/>
    </location>
</feature>
<dbReference type="InterPro" id="IPR017970">
    <property type="entry name" value="Homeobox_CS"/>
</dbReference>
<gene>
    <name evidence="11" type="ORF">pdam_00019111</name>
</gene>
<keyword evidence="4 7" id="KW-0371">Homeobox</keyword>
<dbReference type="InterPro" id="IPR009057">
    <property type="entry name" value="Homeodomain-like_sf"/>
</dbReference>
<dbReference type="SMART" id="SM00389">
    <property type="entry name" value="HOX"/>
    <property type="match status" value="1"/>
</dbReference>
<dbReference type="SUPFAM" id="SSF46689">
    <property type="entry name" value="Homeodomain-like"/>
    <property type="match status" value="1"/>
</dbReference>
<evidence type="ECO:0000256" key="5">
    <source>
        <dbReference type="ARBA" id="ARBA00023242"/>
    </source>
</evidence>
<dbReference type="InterPro" id="IPR050674">
    <property type="entry name" value="Msh_Homeobox_Regulators"/>
</dbReference>
<accession>A0A3M6UNX8</accession>
<evidence type="ECO:0000256" key="2">
    <source>
        <dbReference type="ARBA" id="ARBA00022473"/>
    </source>
</evidence>
<sequence length="250" mass="28642">MINTGVIQTTTVKREAMANSRRADIMLGKNFKPEGQPGPCKPYLAFSIDNILRRKEETSRNITCVVNGNKAYTARSEFEDLQESSKRGMEDSTKISHLPWLAYTRYSPPKLPRSRRRLNNSKRRSSGCPRVPFSTSQLMTLEQKYTENHYLSGSQVTDLAHSLDLPQHRIKIWFQNRRAREKRNQEESSINKMEEQPTNFSQQVVLNTQLTACYVPSPLTSNFSMDCFGLGSHSPYKMHRPAAMGTFPFS</sequence>
<dbReference type="GO" id="GO:0000981">
    <property type="term" value="F:DNA-binding transcription factor activity, RNA polymerase II-specific"/>
    <property type="evidence" value="ECO:0007669"/>
    <property type="project" value="InterPro"/>
</dbReference>
<organism evidence="11 12">
    <name type="scientific">Pocillopora damicornis</name>
    <name type="common">Cauliflower coral</name>
    <name type="synonym">Millepora damicornis</name>
    <dbReference type="NCBI Taxonomy" id="46731"/>
    <lineage>
        <taxon>Eukaryota</taxon>
        <taxon>Metazoa</taxon>
        <taxon>Cnidaria</taxon>
        <taxon>Anthozoa</taxon>
        <taxon>Hexacorallia</taxon>
        <taxon>Scleractinia</taxon>
        <taxon>Astrocoeniina</taxon>
        <taxon>Pocilloporidae</taxon>
        <taxon>Pocillopora</taxon>
    </lineage>
</organism>
<dbReference type="AlphaFoldDB" id="A0A3M6UNX8"/>
<keyword evidence="3 7" id="KW-0238">DNA-binding</keyword>
<comment type="caution">
    <text evidence="11">The sequence shown here is derived from an EMBL/GenBank/DDBJ whole genome shotgun (WGS) entry which is preliminary data.</text>
</comment>
<dbReference type="Proteomes" id="UP000275408">
    <property type="component" value="Unassembled WGS sequence"/>
</dbReference>
<dbReference type="CDD" id="cd00086">
    <property type="entry name" value="homeodomain"/>
    <property type="match status" value="1"/>
</dbReference>
<comment type="similarity">
    <text evidence="6">Belongs to the Msh homeobox family.</text>
</comment>
<proteinExistence type="inferred from homology"/>
<evidence type="ECO:0000313" key="11">
    <source>
        <dbReference type="EMBL" id="RMX55331.1"/>
    </source>
</evidence>
<dbReference type="PANTHER" id="PTHR24338:SF0">
    <property type="entry name" value="MUSCLE SEGMENTATION HOMEOBOX"/>
    <property type="match status" value="1"/>
</dbReference>
<keyword evidence="12" id="KW-1185">Reference proteome</keyword>
<keyword evidence="2" id="KW-0217">Developmental protein</keyword>
<protein>
    <recommendedName>
        <fullName evidence="10">Homeobox domain-containing protein</fullName>
    </recommendedName>
</protein>
<evidence type="ECO:0000256" key="8">
    <source>
        <dbReference type="RuleBase" id="RU000682"/>
    </source>
</evidence>
<evidence type="ECO:0000256" key="9">
    <source>
        <dbReference type="SAM" id="MobiDB-lite"/>
    </source>
</evidence>
<dbReference type="PROSITE" id="PS50071">
    <property type="entry name" value="HOMEOBOX_2"/>
    <property type="match status" value="1"/>
</dbReference>
<dbReference type="GO" id="GO:0000977">
    <property type="term" value="F:RNA polymerase II transcription regulatory region sequence-specific DNA binding"/>
    <property type="evidence" value="ECO:0007669"/>
    <property type="project" value="TreeGrafter"/>
</dbReference>
<feature type="compositionally biased region" description="Basic residues" evidence="9">
    <location>
        <begin position="112"/>
        <end position="125"/>
    </location>
</feature>
<dbReference type="InterPro" id="IPR001356">
    <property type="entry name" value="HD"/>
</dbReference>
<feature type="region of interest" description="Disordered" evidence="9">
    <location>
        <begin position="109"/>
        <end position="133"/>
    </location>
</feature>
<name>A0A3M6UNX8_POCDA</name>
<evidence type="ECO:0000259" key="10">
    <source>
        <dbReference type="PROSITE" id="PS50071"/>
    </source>
</evidence>
<keyword evidence="5 7" id="KW-0539">Nucleus</keyword>